<dbReference type="SUPFAM" id="SSF55874">
    <property type="entry name" value="ATPase domain of HSP90 chaperone/DNA topoisomerase II/histidine kinase"/>
    <property type="match status" value="1"/>
</dbReference>
<dbReference type="AlphaFoldDB" id="A0A1G2QXV9"/>
<dbReference type="SUPFAM" id="SSF56719">
    <property type="entry name" value="Type II DNA topoisomerase"/>
    <property type="match status" value="1"/>
</dbReference>
<evidence type="ECO:0000256" key="4">
    <source>
        <dbReference type="ARBA" id="ARBA00022741"/>
    </source>
</evidence>
<dbReference type="Pfam" id="PF01751">
    <property type="entry name" value="Toprim"/>
    <property type="match status" value="1"/>
</dbReference>
<feature type="site" description="Interaction with DNA" evidence="10">
    <location>
        <position position="460"/>
    </location>
</feature>
<dbReference type="Pfam" id="PF00204">
    <property type="entry name" value="DNA_gyraseB"/>
    <property type="match status" value="1"/>
</dbReference>
<dbReference type="FunFam" id="3.30.230.10:FF:000005">
    <property type="entry name" value="DNA gyrase subunit B"/>
    <property type="match status" value="1"/>
</dbReference>
<comment type="catalytic activity">
    <reaction evidence="1 10">
        <text>ATP-dependent breakage, passage and rejoining of double-stranded DNA.</text>
        <dbReference type="EC" id="5.6.2.2"/>
    </reaction>
</comment>
<dbReference type="SMART" id="SM00387">
    <property type="entry name" value="HATPase_c"/>
    <property type="match status" value="1"/>
</dbReference>
<dbReference type="InterPro" id="IPR020568">
    <property type="entry name" value="Ribosomal_Su5_D2-typ_SF"/>
</dbReference>
<accession>A0A1G2QXV9</accession>
<feature type="binding site" evidence="10">
    <location>
        <position position="505"/>
    </location>
    <ligand>
        <name>Mg(2+)</name>
        <dbReference type="ChEBI" id="CHEBI:18420"/>
        <label>1</label>
        <note>catalytic</note>
    </ligand>
</feature>
<dbReference type="CDD" id="cd00822">
    <property type="entry name" value="TopoII_Trans_DNA_gyrase"/>
    <property type="match status" value="1"/>
</dbReference>
<dbReference type="GO" id="GO:0005524">
    <property type="term" value="F:ATP binding"/>
    <property type="evidence" value="ECO:0007669"/>
    <property type="project" value="UniProtKB-UniRule"/>
</dbReference>
<dbReference type="SMART" id="SM00433">
    <property type="entry name" value="TOP2c"/>
    <property type="match status" value="1"/>
</dbReference>
<gene>
    <name evidence="10" type="primary">gyrB</name>
    <name evidence="12" type="ORF">A3C04_03055</name>
</gene>
<keyword evidence="7 10" id="KW-0799">Topoisomerase</keyword>
<dbReference type="GO" id="GO:0006265">
    <property type="term" value="P:DNA topological change"/>
    <property type="evidence" value="ECO:0007669"/>
    <property type="project" value="UniProtKB-UniRule"/>
</dbReference>
<dbReference type="GO" id="GO:0006261">
    <property type="term" value="P:DNA-templated DNA replication"/>
    <property type="evidence" value="ECO:0007669"/>
    <property type="project" value="UniProtKB-UniRule"/>
</dbReference>
<dbReference type="HAMAP" id="MF_01898">
    <property type="entry name" value="GyrB"/>
    <property type="match status" value="1"/>
</dbReference>
<dbReference type="InterPro" id="IPR013760">
    <property type="entry name" value="Topo_IIA-like_dom_sf"/>
</dbReference>
<dbReference type="InterPro" id="IPR000565">
    <property type="entry name" value="Topo_IIA_B"/>
</dbReference>
<dbReference type="PANTHER" id="PTHR45866:SF1">
    <property type="entry name" value="DNA GYRASE SUBUNIT B, MITOCHONDRIAL"/>
    <property type="match status" value="1"/>
</dbReference>
<dbReference type="InterPro" id="IPR013759">
    <property type="entry name" value="Topo_IIA_B_C"/>
</dbReference>
<evidence type="ECO:0000313" key="13">
    <source>
        <dbReference type="Proteomes" id="UP000178092"/>
    </source>
</evidence>
<dbReference type="GO" id="GO:0003918">
    <property type="term" value="F:DNA topoisomerase type II (double strand cut, ATP-hydrolyzing) activity"/>
    <property type="evidence" value="ECO:0007669"/>
    <property type="project" value="UniProtKB-UniRule"/>
</dbReference>
<keyword evidence="10" id="KW-0963">Cytoplasm</keyword>
<evidence type="ECO:0000256" key="3">
    <source>
        <dbReference type="ARBA" id="ARBA00022723"/>
    </source>
</evidence>
<keyword evidence="6 10" id="KW-0460">Magnesium</keyword>
<comment type="subunit">
    <text evidence="10">Heterotetramer, composed of two GyrA and two GyrB chains. In the heterotetramer, GyrA contains the active site tyrosine that forms a transient covalent intermediate with DNA, while GyrB binds cofactors and catalyzes ATP hydrolysis.</text>
</comment>
<comment type="function">
    <text evidence="10">A type II topoisomerase that negatively supercoils closed circular double-stranded (ds) DNA in an ATP-dependent manner to modulate DNA topology and maintain chromosomes in an underwound state. Negative supercoiling favors strand separation, and DNA replication, transcription, recombination and repair, all of which involve strand separation. Also able to catalyze the interconversion of other topological isomers of dsDNA rings, including catenanes and knotted rings. Type II topoisomerases break and join 2 DNA strands simultaneously in an ATP-dependent manner.</text>
</comment>
<keyword evidence="9 10" id="KW-0413">Isomerase</keyword>
<dbReference type="CDD" id="cd16928">
    <property type="entry name" value="HATPase_GyrB-like"/>
    <property type="match status" value="1"/>
</dbReference>
<evidence type="ECO:0000256" key="2">
    <source>
        <dbReference type="ARBA" id="ARBA00010708"/>
    </source>
</evidence>
<evidence type="ECO:0000256" key="1">
    <source>
        <dbReference type="ARBA" id="ARBA00000185"/>
    </source>
</evidence>
<sequence length="677" mass="75590">MPKTKEKPAKSSDYGAAQIQVLEGLDPVRKRPGMYIGSTGPDGLHHLIWEVLDNSLDEAMAGYAKNIIVRLLPNNRVQVVDDGRGIPVEKHPQTKKSTLETVMTVLHAGGKFGGGAYKVSGGLHGVGVSVVNALSVYLKAEVTRDGGKFEQEYKRGNPQGQVKKIGASKETGTTVTFEPDIEIFKEIHFDAKRIVQHLRHQAYLSSGVRLTFVDEREGEGIPYTFYFEGGLASYVRYLTHEMTPKHDNIFYIKEEKEDILVEVALRYTEEFEIYEEAFANNIHNPEGGTHITGFRAALTRTLNDFAKKSNFLKGEESLTGDDVREGMTAVISVKIKEPQFEGQTKAKLGNPEVRPVVETIVATGLNDFLERNAQDARAILEKAILASKARKAAKAARQTVLRKGILEGLALPGKLADCASRRPEESELYIVEGESAGGSAKMARDRRFQAILPLKGKILNVERARLDRILDSKEIKALVIALGAAIAEDFDIEKIRYQRIIIMTDADVDGSHIRTLLLTLMYRYFKPVIDRGYLYIAQPPLYRIQAGKNVQYAYTDADKERILEEIRKQKATKPKQVLKNAAKASVKAAQVAEEEGEPTVETKISGVAIQRYKGLGEMNPIQLWETTMNPEHRLLLRVNIDDIKEADHIFDVLMGDEVASRKKFIQTYAKEVQNLDI</sequence>
<keyword evidence="4 10" id="KW-0547">Nucleotide-binding</keyword>
<proteinExistence type="inferred from homology"/>
<keyword evidence="3 10" id="KW-0479">Metal-binding</keyword>
<organism evidence="12 13">
    <name type="scientific">Candidatus Wildermuthbacteria bacterium RIFCSPHIGHO2_02_FULL_45_25</name>
    <dbReference type="NCBI Taxonomy" id="1802450"/>
    <lineage>
        <taxon>Bacteria</taxon>
        <taxon>Candidatus Wildermuthiibacteriota</taxon>
    </lineage>
</organism>
<dbReference type="GO" id="GO:0005694">
    <property type="term" value="C:chromosome"/>
    <property type="evidence" value="ECO:0007669"/>
    <property type="project" value="InterPro"/>
</dbReference>
<dbReference type="InterPro" id="IPR013506">
    <property type="entry name" value="Topo_IIA_bsu_dom2"/>
</dbReference>
<dbReference type="EMBL" id="MHTV01000045">
    <property type="protein sequence ID" value="OHA65287.1"/>
    <property type="molecule type" value="Genomic_DNA"/>
</dbReference>
<comment type="subcellular location">
    <subcellularLocation>
        <location evidence="10">Cytoplasm</location>
    </subcellularLocation>
</comment>
<reference evidence="12 13" key="1">
    <citation type="journal article" date="2016" name="Nat. Commun.">
        <title>Thousands of microbial genomes shed light on interconnected biogeochemical processes in an aquifer system.</title>
        <authorList>
            <person name="Anantharaman K."/>
            <person name="Brown C.T."/>
            <person name="Hug L.A."/>
            <person name="Sharon I."/>
            <person name="Castelle C.J."/>
            <person name="Probst A.J."/>
            <person name="Thomas B.C."/>
            <person name="Singh A."/>
            <person name="Wilkins M.J."/>
            <person name="Karaoz U."/>
            <person name="Brodie E.L."/>
            <person name="Williams K.H."/>
            <person name="Hubbard S.S."/>
            <person name="Banfield J.F."/>
        </authorList>
    </citation>
    <scope>NUCLEOTIDE SEQUENCE [LARGE SCALE GENOMIC DNA]</scope>
</reference>
<dbReference type="InterPro" id="IPR002288">
    <property type="entry name" value="DNA_gyrase_B_C"/>
</dbReference>
<comment type="cofactor">
    <cofactor evidence="10">
        <name>Mg(2+)</name>
        <dbReference type="ChEBI" id="CHEBI:18420"/>
    </cofactor>
    <cofactor evidence="10">
        <name>Mn(2+)</name>
        <dbReference type="ChEBI" id="CHEBI:29035"/>
    </cofactor>
    <cofactor evidence="10">
        <name>Ca(2+)</name>
        <dbReference type="ChEBI" id="CHEBI:29108"/>
    </cofactor>
    <text evidence="10">Binds two Mg(2+) per subunit. The magnesium ions form salt bridges with both the protein and the DNA. Can also accept other divalent metal cations, such as Mn(2+) or Ca(2+).</text>
</comment>
<feature type="binding site" evidence="10">
    <location>
        <position position="505"/>
    </location>
    <ligand>
        <name>Mg(2+)</name>
        <dbReference type="ChEBI" id="CHEBI:18420"/>
        <label>2</label>
    </ligand>
</feature>
<dbReference type="GO" id="GO:0046872">
    <property type="term" value="F:metal ion binding"/>
    <property type="evidence" value="ECO:0007669"/>
    <property type="project" value="UniProtKB-KW"/>
</dbReference>
<dbReference type="Gene3D" id="3.40.50.670">
    <property type="match status" value="1"/>
</dbReference>
<dbReference type="InterPro" id="IPR003594">
    <property type="entry name" value="HATPase_dom"/>
</dbReference>
<evidence type="ECO:0000256" key="5">
    <source>
        <dbReference type="ARBA" id="ARBA00022840"/>
    </source>
</evidence>
<dbReference type="PANTHER" id="PTHR45866">
    <property type="entry name" value="DNA GYRASE/TOPOISOMERASE SUBUNIT B"/>
    <property type="match status" value="1"/>
</dbReference>
<feature type="domain" description="Toprim" evidence="11">
    <location>
        <begin position="426"/>
        <end position="540"/>
    </location>
</feature>
<dbReference type="InterPro" id="IPR006171">
    <property type="entry name" value="TOPRIM_dom"/>
</dbReference>
<evidence type="ECO:0000256" key="7">
    <source>
        <dbReference type="ARBA" id="ARBA00023029"/>
    </source>
</evidence>
<dbReference type="InterPro" id="IPR014721">
    <property type="entry name" value="Ribsml_uS5_D2-typ_fold_subgr"/>
</dbReference>
<keyword evidence="5 10" id="KW-0067">ATP-binding</keyword>
<dbReference type="InterPro" id="IPR011557">
    <property type="entry name" value="GyrB"/>
</dbReference>
<dbReference type="NCBIfam" id="TIGR01059">
    <property type="entry name" value="gyrB"/>
    <property type="match status" value="1"/>
</dbReference>
<evidence type="ECO:0000256" key="10">
    <source>
        <dbReference type="HAMAP-Rule" id="MF_01898"/>
    </source>
</evidence>
<dbReference type="Pfam" id="PF00986">
    <property type="entry name" value="DNA_gyraseB_C"/>
    <property type="match status" value="1"/>
</dbReference>
<dbReference type="Pfam" id="PF02518">
    <property type="entry name" value="HATPase_c"/>
    <property type="match status" value="1"/>
</dbReference>
<dbReference type="GO" id="GO:0003677">
    <property type="term" value="F:DNA binding"/>
    <property type="evidence" value="ECO:0007669"/>
    <property type="project" value="UniProtKB-KW"/>
</dbReference>
<feature type="binding site" evidence="10">
    <location>
        <position position="507"/>
    </location>
    <ligand>
        <name>Mg(2+)</name>
        <dbReference type="ChEBI" id="CHEBI:18420"/>
        <label>2</label>
    </ligand>
</feature>
<dbReference type="PRINTS" id="PR00418">
    <property type="entry name" value="TPI2FAMILY"/>
</dbReference>
<evidence type="ECO:0000313" key="12">
    <source>
        <dbReference type="EMBL" id="OHA65287.1"/>
    </source>
</evidence>
<dbReference type="FunFam" id="3.30.565.10:FF:000002">
    <property type="entry name" value="DNA gyrase subunit B"/>
    <property type="match status" value="1"/>
</dbReference>
<evidence type="ECO:0000256" key="8">
    <source>
        <dbReference type="ARBA" id="ARBA00023125"/>
    </source>
</evidence>
<dbReference type="GO" id="GO:0005737">
    <property type="term" value="C:cytoplasm"/>
    <property type="evidence" value="ECO:0007669"/>
    <property type="project" value="UniProtKB-SubCell"/>
</dbReference>
<feature type="site" description="Interaction with DNA" evidence="10">
    <location>
        <position position="457"/>
    </location>
</feature>
<dbReference type="EC" id="5.6.2.2" evidence="10"/>
<comment type="miscellaneous">
    <text evidence="10">Few gyrases are as efficient as E.coli at forming negative supercoils. Not all organisms have 2 type II topoisomerases; in organisms with a single type II topoisomerase this enzyme also has to decatenate newly replicated chromosomes.</text>
</comment>
<dbReference type="SUPFAM" id="SSF54211">
    <property type="entry name" value="Ribosomal protein S5 domain 2-like"/>
    <property type="match status" value="1"/>
</dbReference>
<comment type="caution">
    <text evidence="12">The sequence shown here is derived from an EMBL/GenBank/DDBJ whole genome shotgun (WGS) entry which is preliminary data.</text>
</comment>
<dbReference type="PROSITE" id="PS50880">
    <property type="entry name" value="TOPRIM"/>
    <property type="match status" value="1"/>
</dbReference>
<dbReference type="NCBIfam" id="NF011501">
    <property type="entry name" value="PRK14939.1"/>
    <property type="match status" value="1"/>
</dbReference>
<protein>
    <recommendedName>
        <fullName evidence="10">DNA gyrase subunit B</fullName>
        <ecNumber evidence="10">5.6.2.2</ecNumber>
    </recommendedName>
</protein>
<keyword evidence="8" id="KW-0238">DNA-binding</keyword>
<dbReference type="InterPro" id="IPR036890">
    <property type="entry name" value="HATPase_C_sf"/>
</dbReference>
<dbReference type="InterPro" id="IPR001241">
    <property type="entry name" value="Topo_IIA"/>
</dbReference>
<evidence type="ECO:0000256" key="9">
    <source>
        <dbReference type="ARBA" id="ARBA00023235"/>
    </source>
</evidence>
<dbReference type="Gene3D" id="3.30.230.10">
    <property type="match status" value="1"/>
</dbReference>
<comment type="similarity">
    <text evidence="2 10">Belongs to the type II topoisomerase GyrB family.</text>
</comment>
<name>A0A1G2QXV9_9BACT</name>
<dbReference type="Gene3D" id="3.30.565.10">
    <property type="entry name" value="Histidine kinase-like ATPase, C-terminal domain"/>
    <property type="match status" value="1"/>
</dbReference>
<dbReference type="FunFam" id="3.40.50.670:FF:000001">
    <property type="entry name" value="DNA topoisomerase 2"/>
    <property type="match status" value="1"/>
</dbReference>
<evidence type="ECO:0000259" key="11">
    <source>
        <dbReference type="PROSITE" id="PS50880"/>
    </source>
</evidence>
<dbReference type="NCBIfam" id="NF004189">
    <property type="entry name" value="PRK05644.1"/>
    <property type="match status" value="1"/>
</dbReference>
<dbReference type="Proteomes" id="UP000178092">
    <property type="component" value="Unassembled WGS sequence"/>
</dbReference>
<feature type="binding site" evidence="10">
    <location>
        <position position="432"/>
    </location>
    <ligand>
        <name>Mg(2+)</name>
        <dbReference type="ChEBI" id="CHEBI:18420"/>
        <label>1</label>
        <note>catalytic</note>
    </ligand>
</feature>
<evidence type="ECO:0000256" key="6">
    <source>
        <dbReference type="ARBA" id="ARBA00022842"/>
    </source>
</evidence>
<dbReference type="PRINTS" id="PR01159">
    <property type="entry name" value="DNAGYRASEB"/>
</dbReference>